<dbReference type="PANTHER" id="PTHR14905:SF7">
    <property type="entry name" value="VON WILLEBRAND FACTOR A DOMAIN-CONTAINING PROTEIN 7"/>
    <property type="match status" value="1"/>
</dbReference>
<dbReference type="EMBL" id="JAWCUI010000001">
    <property type="protein sequence ID" value="KAL1903410.1"/>
    <property type="molecule type" value="Genomic_DNA"/>
</dbReference>
<feature type="signal peptide" evidence="2">
    <location>
        <begin position="1"/>
        <end position="28"/>
    </location>
</feature>
<feature type="chain" id="PRO_5046106723" evidence="2">
    <location>
        <begin position="29"/>
        <end position="849"/>
    </location>
</feature>
<comment type="caution">
    <text evidence="3">The sequence shown here is derived from an EMBL/GenBank/DDBJ whole genome shotgun (WGS) entry which is preliminary data.</text>
</comment>
<feature type="compositionally biased region" description="Pro residues" evidence="1">
    <location>
        <begin position="797"/>
        <end position="824"/>
    </location>
</feature>
<feature type="compositionally biased region" description="Low complexity" evidence="1">
    <location>
        <begin position="724"/>
        <end position="736"/>
    </location>
</feature>
<sequence length="849" mass="90188">MARTTSSWGPVLLLLFAFLAFLPGQAEAFGAGNIPSIAQVEGVNWRHGDIEDMLKTLAFLHGKKWTTMLVQRTYFGNWLRDYSQAVDVGSLKGVNAATIRILVWVLSFLAFGYATEEFEVTEERLGVYRPEEHIDNPLGYADGEDARKFDPRLRGPVDPRELEIDPDTGMKNYIANERGGWATSAGYLRFSFARSIHFGRLYLHGGHGVAGKEADLCEALRCLGQALHCMEDFSAHSNYCELALRELGYNQVFAHCGANSEINLRGHRVYPIVTGTFGAVDFLHSVLGEATDHFTQSEVDEVDIALKNAENQARGGGGGGDGSRGIFGSSSGGSGHDFISLVSQLPGVGGDFAQEATRLQAMAREQEAQNVRAGVDPNGPPSGAGPSNATKPSSSTASASSNPNQVPGMSVSFDPVETARKIYPILEFRDKIVRAINRTISKIPGLEKLIEHISETLTAFVLGLLAPFVRPIINQVSKVLKDGSSGVISASAKSQLEPWTDPRCTNPTHSMLSKDHFTNVLNSCAGRVASTVLQYAVPRILYAWDNTGVPVDEVVNDVLHAFHHPTIRDERNQIQREMFDTVRRWANEYPRRNELNHLLSSQSVKDGKNHVLANGQTAPGGGGHSHGSGGGGHSHGSGGGGSTWSNLSKLTNLGNLGNLTGGGGGGSSSVANAIFSQFKTRDLDAMDGRDGNASSSYMSASPAPDRPASQQSSTFGYSGGGGSSSASTAPPSGGAADAYLLPQAAGGGGGAQQQHYQQQQPPHQQYQQHHQQYQQQPPQGFYGGGPPQGGPPFGNYGPPPPGWGGGPPPPPGYGFQGGPPPPGPYGGQPGYGQPPYGQGPPGGWGQQQY</sequence>
<dbReference type="InterPro" id="IPR052577">
    <property type="entry name" value="VWA7"/>
</dbReference>
<feature type="region of interest" description="Disordered" evidence="1">
    <location>
        <begin position="365"/>
        <end position="412"/>
    </location>
</feature>
<feature type="region of interest" description="Disordered" evidence="1">
    <location>
        <begin position="685"/>
        <end position="849"/>
    </location>
</feature>
<evidence type="ECO:0000313" key="4">
    <source>
        <dbReference type="Proteomes" id="UP001583186"/>
    </source>
</evidence>
<proteinExistence type="predicted"/>
<dbReference type="Proteomes" id="UP001583186">
    <property type="component" value="Unassembled WGS sequence"/>
</dbReference>
<evidence type="ECO:0000313" key="3">
    <source>
        <dbReference type="EMBL" id="KAL1903410.1"/>
    </source>
</evidence>
<evidence type="ECO:0000256" key="1">
    <source>
        <dbReference type="SAM" id="MobiDB-lite"/>
    </source>
</evidence>
<dbReference type="Pfam" id="PF07217">
    <property type="entry name" value="Het-C"/>
    <property type="match status" value="1"/>
</dbReference>
<name>A0ABR3ZSI8_9PEZI</name>
<keyword evidence="4" id="KW-1185">Reference proteome</keyword>
<reference evidence="3 4" key="1">
    <citation type="journal article" date="2024" name="IMA Fungus">
        <title>IMA Genome - F19 : A genome assembly and annotation guide to empower mycologists, including annotated draft genome sequences of Ceratocystis pirilliformis, Diaporthe australafricana, Fusarium ophioides, Paecilomyces lecythidis, and Sporothrix stenoceras.</title>
        <authorList>
            <person name="Aylward J."/>
            <person name="Wilson A.M."/>
            <person name="Visagie C.M."/>
            <person name="Spraker J."/>
            <person name="Barnes I."/>
            <person name="Buitendag C."/>
            <person name="Ceriani C."/>
            <person name="Del Mar Angel L."/>
            <person name="du Plessis D."/>
            <person name="Fuchs T."/>
            <person name="Gasser K."/>
            <person name="Kramer D."/>
            <person name="Li W."/>
            <person name="Munsamy K."/>
            <person name="Piso A."/>
            <person name="Price J.L."/>
            <person name="Sonnekus B."/>
            <person name="Thomas C."/>
            <person name="van der Nest A."/>
            <person name="van Dijk A."/>
            <person name="van Heerden A."/>
            <person name="van Vuuren N."/>
            <person name="Yilmaz N."/>
            <person name="Duong T.A."/>
            <person name="van der Merwe N.A."/>
            <person name="Wingfield M.J."/>
            <person name="Wingfield B.D."/>
        </authorList>
    </citation>
    <scope>NUCLEOTIDE SEQUENCE [LARGE SCALE GENOMIC DNA]</scope>
    <source>
        <strain evidence="3 4">CMW 5346</strain>
    </source>
</reference>
<feature type="region of interest" description="Disordered" evidence="1">
    <location>
        <begin position="610"/>
        <end position="645"/>
    </location>
</feature>
<feature type="compositionally biased region" description="Gly residues" evidence="1">
    <location>
        <begin position="618"/>
        <end position="642"/>
    </location>
</feature>
<feature type="compositionally biased region" description="Low complexity" evidence="1">
    <location>
        <begin position="384"/>
        <end position="404"/>
    </location>
</feature>
<organism evidence="3 4">
    <name type="scientific">Sporothrix stenoceras</name>
    <dbReference type="NCBI Taxonomy" id="5173"/>
    <lineage>
        <taxon>Eukaryota</taxon>
        <taxon>Fungi</taxon>
        <taxon>Dikarya</taxon>
        <taxon>Ascomycota</taxon>
        <taxon>Pezizomycotina</taxon>
        <taxon>Sordariomycetes</taxon>
        <taxon>Sordariomycetidae</taxon>
        <taxon>Ophiostomatales</taxon>
        <taxon>Ophiostomataceae</taxon>
        <taxon>Sporothrix</taxon>
    </lineage>
</organism>
<dbReference type="PANTHER" id="PTHR14905">
    <property type="entry name" value="NG37"/>
    <property type="match status" value="1"/>
</dbReference>
<feature type="compositionally biased region" description="Low complexity" evidence="1">
    <location>
        <begin position="693"/>
        <end position="716"/>
    </location>
</feature>
<keyword evidence="2" id="KW-0732">Signal</keyword>
<gene>
    <name evidence="3" type="ORF">Sste5346_000036</name>
</gene>
<feature type="compositionally biased region" description="Gly residues" evidence="1">
    <location>
        <begin position="839"/>
        <end position="849"/>
    </location>
</feature>
<feature type="compositionally biased region" description="Low complexity" evidence="1">
    <location>
        <begin position="752"/>
        <end position="780"/>
    </location>
</feature>
<dbReference type="InterPro" id="IPR010816">
    <property type="entry name" value="Het-C"/>
</dbReference>
<evidence type="ECO:0000256" key="2">
    <source>
        <dbReference type="SAM" id="SignalP"/>
    </source>
</evidence>
<protein>
    <submittedName>
        <fullName evidence="3">Uncharacterized protein</fullName>
    </submittedName>
</protein>
<accession>A0ABR3ZSI8</accession>